<dbReference type="InterPro" id="IPR006073">
    <property type="entry name" value="GTP-bd"/>
</dbReference>
<accession>A0ABV1DJE9</accession>
<dbReference type="InterPro" id="IPR041606">
    <property type="entry name" value="HydF_dimer"/>
</dbReference>
<dbReference type="Gene3D" id="3.40.50.300">
    <property type="entry name" value="P-loop containing nucleotide triphosphate hydrolases"/>
    <property type="match status" value="1"/>
</dbReference>
<gene>
    <name evidence="5" type="ORF">WMQ36_30410</name>
</gene>
<keyword evidence="2" id="KW-0342">GTP-binding</keyword>
<dbReference type="PANTHER" id="PTHR42714:SF6">
    <property type="entry name" value="TRANSLATION INITIATION FACTOR IF-2"/>
    <property type="match status" value="1"/>
</dbReference>
<keyword evidence="6" id="KW-1185">Reference proteome</keyword>
<dbReference type="InterPro" id="IPR027417">
    <property type="entry name" value="P-loop_NTPase"/>
</dbReference>
<reference evidence="5 6" key="1">
    <citation type="submission" date="2024-03" db="EMBL/GenBank/DDBJ databases">
        <title>Human intestinal bacterial collection.</title>
        <authorList>
            <person name="Pauvert C."/>
            <person name="Hitch T.C.A."/>
            <person name="Clavel T."/>
        </authorList>
    </citation>
    <scope>NUCLEOTIDE SEQUENCE [LARGE SCALE GENOMIC DNA]</scope>
    <source>
        <strain evidence="5 6">CLA-SR-H021</strain>
    </source>
</reference>
<dbReference type="PANTHER" id="PTHR42714">
    <property type="entry name" value="TRNA MODIFICATION GTPASE GTPBP3"/>
    <property type="match status" value="1"/>
</dbReference>
<name>A0ABV1DJE9_9FIRM</name>
<evidence type="ECO:0000313" key="5">
    <source>
        <dbReference type="EMBL" id="MEQ2429284.1"/>
    </source>
</evidence>
<dbReference type="NCBIfam" id="TIGR00231">
    <property type="entry name" value="small_GTP"/>
    <property type="match status" value="1"/>
</dbReference>
<dbReference type="InterPro" id="IPR005225">
    <property type="entry name" value="Small_GTP-bd"/>
</dbReference>
<feature type="non-terminal residue" evidence="5">
    <location>
        <position position="263"/>
    </location>
</feature>
<protein>
    <submittedName>
        <fullName evidence="5">GTPase</fullName>
    </submittedName>
</protein>
<evidence type="ECO:0000256" key="1">
    <source>
        <dbReference type="ARBA" id="ARBA00022741"/>
    </source>
</evidence>
<sequence>MGMNDTPSSERVHIGFFGRRNAGKSSVLNAVTGQDLAVVSGVKGTTTDPVHKAMELLPLGPVVMIDTPGIDDEGELGGLRVKKSYQVLNKTDVAVLVVDHGQGMAAEDRALLKRIQEKHIPCVIACNKADLDDPAADPCNPGKQVEAGGEPPEPYPASLPVIKVSALTGQGIDELKECLADLGKVQESGRRIVGDLLEPSDFVVLVVPIDKAAPKGRLILPQQQTIRDILEADAVSIVLKEDELAKALPALGKKPKMVITDSQ</sequence>
<organism evidence="5 6">
    <name type="scientific">Enterocloster hominis</name>
    <name type="common">ex Hitch et al. 2024</name>
    <dbReference type="NCBI Taxonomy" id="1917870"/>
    <lineage>
        <taxon>Bacteria</taxon>
        <taxon>Bacillati</taxon>
        <taxon>Bacillota</taxon>
        <taxon>Clostridia</taxon>
        <taxon>Lachnospirales</taxon>
        <taxon>Lachnospiraceae</taxon>
        <taxon>Enterocloster</taxon>
    </lineage>
</organism>
<dbReference type="SUPFAM" id="SSF52540">
    <property type="entry name" value="P-loop containing nucleoside triphosphate hydrolases"/>
    <property type="match status" value="1"/>
</dbReference>
<proteinExistence type="predicted"/>
<dbReference type="CDD" id="cd00880">
    <property type="entry name" value="Era_like"/>
    <property type="match status" value="1"/>
</dbReference>
<evidence type="ECO:0000259" key="4">
    <source>
        <dbReference type="Pfam" id="PF18128"/>
    </source>
</evidence>
<keyword evidence="1" id="KW-0547">Nucleotide-binding</keyword>
<dbReference type="EMBL" id="JBBMFM010000333">
    <property type="protein sequence ID" value="MEQ2429284.1"/>
    <property type="molecule type" value="Genomic_DNA"/>
</dbReference>
<dbReference type="Gene3D" id="3.40.50.11420">
    <property type="match status" value="1"/>
</dbReference>
<evidence type="ECO:0000256" key="2">
    <source>
        <dbReference type="ARBA" id="ARBA00023134"/>
    </source>
</evidence>
<feature type="domain" description="Hydrogen maturase F dimerization" evidence="4">
    <location>
        <begin position="192"/>
        <end position="263"/>
    </location>
</feature>
<comment type="caution">
    <text evidence="5">The sequence shown here is derived from an EMBL/GenBank/DDBJ whole genome shotgun (WGS) entry which is preliminary data.</text>
</comment>
<evidence type="ECO:0000259" key="3">
    <source>
        <dbReference type="Pfam" id="PF01926"/>
    </source>
</evidence>
<dbReference type="Proteomes" id="UP001454086">
    <property type="component" value="Unassembled WGS sequence"/>
</dbReference>
<dbReference type="RefSeq" id="WP_349119668.1">
    <property type="nucleotide sequence ID" value="NZ_JBBMFM010000333.1"/>
</dbReference>
<dbReference type="Pfam" id="PF18128">
    <property type="entry name" value="HydF_dimer"/>
    <property type="match status" value="1"/>
</dbReference>
<evidence type="ECO:0000313" key="6">
    <source>
        <dbReference type="Proteomes" id="UP001454086"/>
    </source>
</evidence>
<dbReference type="Pfam" id="PF01926">
    <property type="entry name" value="MMR_HSR1"/>
    <property type="match status" value="1"/>
</dbReference>
<feature type="domain" description="G" evidence="3">
    <location>
        <begin position="14"/>
        <end position="128"/>
    </location>
</feature>